<feature type="transmembrane region" description="Helical" evidence="5">
    <location>
        <begin position="338"/>
        <end position="357"/>
    </location>
</feature>
<dbReference type="Proteomes" id="UP001345691">
    <property type="component" value="Unassembled WGS sequence"/>
</dbReference>
<keyword evidence="7" id="KW-1185">Reference proteome</keyword>
<gene>
    <name evidence="6" type="ORF">LTR69_003368</name>
</gene>
<protein>
    <recommendedName>
        <fullName evidence="8">RTA1 domain protein</fullName>
    </recommendedName>
</protein>
<feature type="transmembrane region" description="Helical" evidence="5">
    <location>
        <begin position="258"/>
        <end position="280"/>
    </location>
</feature>
<sequence length="403" mass="44402">MLLNALLLFGTYGLGVATTTLTPTISTTTGCPVEPLLELQIRQAAMTTTTASISSTDVQYYTSTEIITIKAGTTNSATTVAPQTIQIPIATCVQTITPDKNGYVPPGTCNALWDYYPSFGAAAVFAGLFGVLVIAHIWQAVAYKKKFCWVIIMAAIWETVAFTFRTLSTRHQQNTTFYLIFQIFILLAPLWVNAFDYMVLGRMIQFFTPSHSLFSIPASTLAVGFVSLDFVSFIIQLIGGSYAGPTAPVAKQLQGIHIYMGGIGLQQFFILIFVGFGIKFQREMMKLERRGMPAKKNWRFLLYTLYTTLGLITIRIIFRLVQFSAGDTASNPLVSSEACFYILEAVPMLLAVMCFNIKHPGSVLVGPESELPGFFATVKSAWRRRKGMEPLKDDGELDDLVAS</sequence>
<keyword evidence="2 5" id="KW-0812">Transmembrane</keyword>
<evidence type="ECO:0000256" key="5">
    <source>
        <dbReference type="SAM" id="Phobius"/>
    </source>
</evidence>
<organism evidence="6 7">
    <name type="scientific">Exophiala sideris</name>
    <dbReference type="NCBI Taxonomy" id="1016849"/>
    <lineage>
        <taxon>Eukaryota</taxon>
        <taxon>Fungi</taxon>
        <taxon>Dikarya</taxon>
        <taxon>Ascomycota</taxon>
        <taxon>Pezizomycotina</taxon>
        <taxon>Eurotiomycetes</taxon>
        <taxon>Chaetothyriomycetidae</taxon>
        <taxon>Chaetothyriales</taxon>
        <taxon>Herpotrichiellaceae</taxon>
        <taxon>Exophiala</taxon>
    </lineage>
</organism>
<accession>A0ABR0JIL6</accession>
<feature type="transmembrane region" description="Helical" evidence="5">
    <location>
        <begin position="176"/>
        <end position="200"/>
    </location>
</feature>
<evidence type="ECO:0000256" key="2">
    <source>
        <dbReference type="ARBA" id="ARBA00022692"/>
    </source>
</evidence>
<feature type="transmembrane region" description="Helical" evidence="5">
    <location>
        <begin position="212"/>
        <end position="238"/>
    </location>
</feature>
<dbReference type="PANTHER" id="PTHR31465:SF15">
    <property type="entry name" value="LIPID TRANSPORTER ATNI-RELATED"/>
    <property type="match status" value="1"/>
</dbReference>
<proteinExistence type="predicted"/>
<evidence type="ECO:0000313" key="6">
    <source>
        <dbReference type="EMBL" id="KAK5065818.1"/>
    </source>
</evidence>
<dbReference type="Pfam" id="PF04479">
    <property type="entry name" value="RTA1"/>
    <property type="match status" value="1"/>
</dbReference>
<feature type="transmembrane region" description="Helical" evidence="5">
    <location>
        <begin position="115"/>
        <end position="135"/>
    </location>
</feature>
<name>A0ABR0JIL6_9EURO</name>
<comment type="subcellular location">
    <subcellularLocation>
        <location evidence="1">Membrane</location>
        <topology evidence="1">Multi-pass membrane protein</topology>
    </subcellularLocation>
</comment>
<reference evidence="6 7" key="1">
    <citation type="submission" date="2023-08" db="EMBL/GenBank/DDBJ databases">
        <title>Black Yeasts Isolated from many extreme environments.</title>
        <authorList>
            <person name="Coleine C."/>
            <person name="Stajich J.E."/>
            <person name="Selbmann L."/>
        </authorList>
    </citation>
    <scope>NUCLEOTIDE SEQUENCE [LARGE SCALE GENOMIC DNA]</scope>
    <source>
        <strain evidence="6 7">CCFEE 6328</strain>
    </source>
</reference>
<keyword evidence="4 5" id="KW-0472">Membrane</keyword>
<dbReference type="InterPro" id="IPR007568">
    <property type="entry name" value="RTA1"/>
</dbReference>
<evidence type="ECO:0000256" key="4">
    <source>
        <dbReference type="ARBA" id="ARBA00023136"/>
    </source>
</evidence>
<evidence type="ECO:0000313" key="7">
    <source>
        <dbReference type="Proteomes" id="UP001345691"/>
    </source>
</evidence>
<comment type="caution">
    <text evidence="6">The sequence shown here is derived from an EMBL/GenBank/DDBJ whole genome shotgun (WGS) entry which is preliminary data.</text>
</comment>
<evidence type="ECO:0000256" key="3">
    <source>
        <dbReference type="ARBA" id="ARBA00022989"/>
    </source>
</evidence>
<evidence type="ECO:0000256" key="1">
    <source>
        <dbReference type="ARBA" id="ARBA00004141"/>
    </source>
</evidence>
<feature type="transmembrane region" description="Helical" evidence="5">
    <location>
        <begin position="300"/>
        <end position="318"/>
    </location>
</feature>
<dbReference type="PANTHER" id="PTHR31465">
    <property type="entry name" value="PROTEIN RTA1-RELATED"/>
    <property type="match status" value="1"/>
</dbReference>
<dbReference type="EMBL" id="JAVRRF010000005">
    <property type="protein sequence ID" value="KAK5065818.1"/>
    <property type="molecule type" value="Genomic_DNA"/>
</dbReference>
<evidence type="ECO:0008006" key="8">
    <source>
        <dbReference type="Google" id="ProtNLM"/>
    </source>
</evidence>
<feature type="transmembrane region" description="Helical" evidence="5">
    <location>
        <begin position="147"/>
        <end position="164"/>
    </location>
</feature>
<keyword evidence="3 5" id="KW-1133">Transmembrane helix</keyword>